<feature type="transmembrane region" description="Helical" evidence="7">
    <location>
        <begin position="160"/>
        <end position="193"/>
    </location>
</feature>
<keyword evidence="3" id="KW-1003">Cell membrane</keyword>
<protein>
    <submittedName>
        <fullName evidence="9">MFS transporter</fullName>
    </submittedName>
</protein>
<evidence type="ECO:0000313" key="10">
    <source>
        <dbReference type="Proteomes" id="UP000758652"/>
    </source>
</evidence>
<dbReference type="InterPro" id="IPR011701">
    <property type="entry name" value="MFS"/>
</dbReference>
<feature type="transmembrane region" description="Helical" evidence="7">
    <location>
        <begin position="82"/>
        <end position="101"/>
    </location>
</feature>
<evidence type="ECO:0000256" key="3">
    <source>
        <dbReference type="ARBA" id="ARBA00022475"/>
    </source>
</evidence>
<feature type="domain" description="Major facilitator superfamily (MFS) profile" evidence="8">
    <location>
        <begin position="1"/>
        <end position="427"/>
    </location>
</feature>
<feature type="transmembrane region" description="Helical" evidence="7">
    <location>
        <begin position="403"/>
        <end position="422"/>
    </location>
</feature>
<feature type="transmembrane region" description="Helical" evidence="7">
    <location>
        <begin position="230"/>
        <end position="252"/>
    </location>
</feature>
<dbReference type="SUPFAM" id="SSF103473">
    <property type="entry name" value="MFS general substrate transporter"/>
    <property type="match status" value="1"/>
</dbReference>
<dbReference type="PANTHER" id="PTHR43266:SF2">
    <property type="entry name" value="MAJOR FACILITATOR SUPERFAMILY (MFS) PROFILE DOMAIN-CONTAINING PROTEIN"/>
    <property type="match status" value="1"/>
</dbReference>
<dbReference type="PANTHER" id="PTHR43266">
    <property type="entry name" value="MACROLIDE-EFFLUX PROTEIN"/>
    <property type="match status" value="1"/>
</dbReference>
<evidence type="ECO:0000256" key="5">
    <source>
        <dbReference type="ARBA" id="ARBA00022989"/>
    </source>
</evidence>
<dbReference type="InterPro" id="IPR020846">
    <property type="entry name" value="MFS_dom"/>
</dbReference>
<evidence type="ECO:0000313" key="9">
    <source>
        <dbReference type="EMBL" id="MBE5063034.1"/>
    </source>
</evidence>
<keyword evidence="10" id="KW-1185">Reference proteome</keyword>
<dbReference type="EMBL" id="JADCKL010000004">
    <property type="protein sequence ID" value="MBE5063034.1"/>
    <property type="molecule type" value="Genomic_DNA"/>
</dbReference>
<evidence type="ECO:0000256" key="4">
    <source>
        <dbReference type="ARBA" id="ARBA00022692"/>
    </source>
</evidence>
<evidence type="ECO:0000256" key="2">
    <source>
        <dbReference type="ARBA" id="ARBA00022448"/>
    </source>
</evidence>
<dbReference type="Gene3D" id="1.20.1250.20">
    <property type="entry name" value="MFS general substrate transporter like domains"/>
    <property type="match status" value="1"/>
</dbReference>
<comment type="caution">
    <text evidence="9">The sequence shown here is derived from an EMBL/GenBank/DDBJ whole genome shotgun (WGS) entry which is preliminary data.</text>
</comment>
<comment type="subcellular location">
    <subcellularLocation>
        <location evidence="1">Cell membrane</location>
        <topology evidence="1">Multi-pass membrane protein</topology>
    </subcellularLocation>
</comment>
<dbReference type="InterPro" id="IPR036259">
    <property type="entry name" value="MFS_trans_sf"/>
</dbReference>
<evidence type="ECO:0000256" key="1">
    <source>
        <dbReference type="ARBA" id="ARBA00004651"/>
    </source>
</evidence>
<keyword evidence="5 7" id="KW-1133">Transmembrane helix</keyword>
<accession>A0ABR9RJ93</accession>
<keyword evidence="2" id="KW-0813">Transport</keyword>
<evidence type="ECO:0000259" key="8">
    <source>
        <dbReference type="PROSITE" id="PS50850"/>
    </source>
</evidence>
<dbReference type="Pfam" id="PF07690">
    <property type="entry name" value="MFS_1"/>
    <property type="match status" value="1"/>
</dbReference>
<gene>
    <name evidence="9" type="ORF">INF30_07145</name>
</gene>
<feature type="transmembrane region" description="Helical" evidence="7">
    <location>
        <begin position="307"/>
        <end position="329"/>
    </location>
</feature>
<sequence length="437" mass="47376">MIQKLNTLFNGLHTFIILWATQGFSALGSSMTSYALVIWAYQQEGSALASSLLTACSYAPYVLLSIFAGALSDRWNKKRTMLVCDSFAALCTLSVLVLLVTGQLKLWHLYVINALNGLGNTLQQPASDVAVSLLTPREQYQKAAGMRAFSNSLVTILSPVFATALLSAFGIYTVIAFDLLTFTAAFLSLAFFVKLPEQDLSKRNTEQASVLQTAGQGLCYLRENRGILDLILFLACINLVASVYNAALPAMLLSRDGGSQAALALVSTCTGLANVTGSVIATFLPAPKSRVRAICLSLLFSMSTENFLLALGRGTPVWCLGAILGWLFIPVMNTNMDALFRTYIPVEMQGRVYSARNTLQFFTIPVGYLLGGVLVDQVFEPFMADQDKGSIPSLLFGTGKGSGAAFLFFVIAFAGILVCLYFQRDGHIWKLEGKRND</sequence>
<feature type="transmembrane region" description="Helical" evidence="7">
    <location>
        <begin position="12"/>
        <end position="41"/>
    </location>
</feature>
<name>A0ABR9RJ93_9FIRM</name>
<feature type="transmembrane region" description="Helical" evidence="7">
    <location>
        <begin position="264"/>
        <end position="286"/>
    </location>
</feature>
<dbReference type="Proteomes" id="UP000758652">
    <property type="component" value="Unassembled WGS sequence"/>
</dbReference>
<keyword evidence="4 7" id="KW-0812">Transmembrane</keyword>
<dbReference type="RefSeq" id="WP_226394726.1">
    <property type="nucleotide sequence ID" value="NZ_JADCKL010000004.1"/>
</dbReference>
<dbReference type="CDD" id="cd06173">
    <property type="entry name" value="MFS_MefA_like"/>
    <property type="match status" value="1"/>
</dbReference>
<dbReference type="PROSITE" id="PS50850">
    <property type="entry name" value="MFS"/>
    <property type="match status" value="1"/>
</dbReference>
<feature type="transmembrane region" description="Helical" evidence="7">
    <location>
        <begin position="47"/>
        <end position="70"/>
    </location>
</feature>
<evidence type="ECO:0000256" key="6">
    <source>
        <dbReference type="ARBA" id="ARBA00023136"/>
    </source>
</evidence>
<proteinExistence type="predicted"/>
<organism evidence="9 10">
    <name type="scientific">Claveliimonas monacensis</name>
    <dbReference type="NCBI Taxonomy" id="2779351"/>
    <lineage>
        <taxon>Bacteria</taxon>
        <taxon>Bacillati</taxon>
        <taxon>Bacillota</taxon>
        <taxon>Clostridia</taxon>
        <taxon>Lachnospirales</taxon>
        <taxon>Lachnospiraceae</taxon>
        <taxon>Claveliimonas</taxon>
    </lineage>
</organism>
<reference evidence="9 10" key="1">
    <citation type="submission" date="2020-10" db="EMBL/GenBank/DDBJ databases">
        <title>ChiBAC.</title>
        <authorList>
            <person name="Zenner C."/>
            <person name="Hitch T.C.A."/>
            <person name="Clavel T."/>
        </authorList>
    </citation>
    <scope>NUCLEOTIDE SEQUENCE [LARGE SCALE GENOMIC DNA]</scope>
    <source>
        <strain evidence="9 10">DSM 108991</strain>
    </source>
</reference>
<evidence type="ECO:0000256" key="7">
    <source>
        <dbReference type="SAM" id="Phobius"/>
    </source>
</evidence>
<keyword evidence="6 7" id="KW-0472">Membrane</keyword>